<organism evidence="2">
    <name type="scientific">Tanacetum cinerariifolium</name>
    <name type="common">Dalmatian daisy</name>
    <name type="synonym">Chrysanthemum cinerariifolium</name>
    <dbReference type="NCBI Taxonomy" id="118510"/>
    <lineage>
        <taxon>Eukaryota</taxon>
        <taxon>Viridiplantae</taxon>
        <taxon>Streptophyta</taxon>
        <taxon>Embryophyta</taxon>
        <taxon>Tracheophyta</taxon>
        <taxon>Spermatophyta</taxon>
        <taxon>Magnoliopsida</taxon>
        <taxon>eudicotyledons</taxon>
        <taxon>Gunneridae</taxon>
        <taxon>Pentapetalae</taxon>
        <taxon>asterids</taxon>
        <taxon>campanulids</taxon>
        <taxon>Asterales</taxon>
        <taxon>Asteraceae</taxon>
        <taxon>Asteroideae</taxon>
        <taxon>Anthemideae</taxon>
        <taxon>Anthemidinae</taxon>
        <taxon>Tanacetum</taxon>
    </lineage>
</organism>
<gene>
    <name evidence="2" type="ORF">Tci_929422</name>
</gene>
<evidence type="ECO:0000313" key="2">
    <source>
        <dbReference type="EMBL" id="GFD57453.1"/>
    </source>
</evidence>
<accession>A0A699XE62</accession>
<protein>
    <submittedName>
        <fullName evidence="2">Uncharacterized protein</fullName>
    </submittedName>
</protein>
<name>A0A699XE62_TANCI</name>
<evidence type="ECO:0000256" key="1">
    <source>
        <dbReference type="SAM" id="SignalP"/>
    </source>
</evidence>
<dbReference type="EMBL" id="BKCJ011841283">
    <property type="protein sequence ID" value="GFD57453.1"/>
    <property type="molecule type" value="Genomic_DNA"/>
</dbReference>
<keyword evidence="1" id="KW-0732">Signal</keyword>
<reference evidence="2" key="1">
    <citation type="journal article" date="2019" name="Sci. Rep.">
        <title>Draft genome of Tanacetum cinerariifolium, the natural source of mosquito coil.</title>
        <authorList>
            <person name="Yamashiro T."/>
            <person name="Shiraishi A."/>
            <person name="Satake H."/>
            <person name="Nakayama K."/>
        </authorList>
    </citation>
    <scope>NUCLEOTIDE SEQUENCE</scope>
</reference>
<feature type="signal peptide" evidence="1">
    <location>
        <begin position="1"/>
        <end position="22"/>
    </location>
</feature>
<feature type="non-terminal residue" evidence="2">
    <location>
        <position position="1"/>
    </location>
</feature>
<feature type="chain" id="PRO_5025560069" evidence="1">
    <location>
        <begin position="23"/>
        <end position="80"/>
    </location>
</feature>
<dbReference type="AlphaFoldDB" id="A0A699XE62"/>
<proteinExistence type="predicted"/>
<sequence>DFVGHHVQLLLHFTLNILSTHAAQHATQGAFGYCVADFLARTRHHFDKEAQIGRSVVAAGLLNQIATQGNAGHGELRRRE</sequence>
<comment type="caution">
    <text evidence="2">The sequence shown here is derived from an EMBL/GenBank/DDBJ whole genome shotgun (WGS) entry which is preliminary data.</text>
</comment>